<feature type="signal peptide" evidence="1">
    <location>
        <begin position="1"/>
        <end position="15"/>
    </location>
</feature>
<proteinExistence type="predicted"/>
<name>A0A833TU15_PHYIN</name>
<reference evidence="2" key="1">
    <citation type="submission" date="2020-04" db="EMBL/GenBank/DDBJ databases">
        <title>Hybrid Assembly of Korean Phytophthora infestans isolates.</title>
        <authorList>
            <person name="Prokchorchik M."/>
            <person name="Lee Y."/>
            <person name="Seo J."/>
            <person name="Cho J.-H."/>
            <person name="Park Y.-E."/>
            <person name="Jang D.-C."/>
            <person name="Im J.-S."/>
            <person name="Choi J.-G."/>
            <person name="Park H.-J."/>
            <person name="Lee G.-B."/>
            <person name="Lee Y.-G."/>
            <person name="Hong S.-Y."/>
            <person name="Cho K."/>
            <person name="Sohn K.H."/>
        </authorList>
    </citation>
    <scope>NUCLEOTIDE SEQUENCE</scope>
    <source>
        <strain evidence="2">KR_1_A1</strain>
        <strain evidence="3">KR_2_A2</strain>
    </source>
</reference>
<accession>A0A833TU15</accession>
<gene>
    <name evidence="2" type="ORF">GN244_ATG01142</name>
    <name evidence="3" type="ORF">GN958_ATG04223</name>
</gene>
<dbReference type="Proteomes" id="UP000704712">
    <property type="component" value="Unassembled WGS sequence"/>
</dbReference>
<keyword evidence="1" id="KW-0732">Signal</keyword>
<keyword evidence="4" id="KW-1185">Reference proteome</keyword>
<dbReference type="EMBL" id="WSZM01000015">
    <property type="protein sequence ID" value="KAF4046751.1"/>
    <property type="molecule type" value="Genomic_DNA"/>
</dbReference>
<evidence type="ECO:0000313" key="3">
    <source>
        <dbReference type="EMBL" id="KAF4146583.1"/>
    </source>
</evidence>
<protein>
    <recommendedName>
        <fullName evidence="5">Secreted RxLR effector peptide protein</fullName>
    </recommendedName>
</protein>
<organism evidence="2 4">
    <name type="scientific">Phytophthora infestans</name>
    <name type="common">Potato late blight agent</name>
    <name type="synonym">Botrytis infestans</name>
    <dbReference type="NCBI Taxonomy" id="4787"/>
    <lineage>
        <taxon>Eukaryota</taxon>
        <taxon>Sar</taxon>
        <taxon>Stramenopiles</taxon>
        <taxon>Oomycota</taxon>
        <taxon>Peronosporomycetes</taxon>
        <taxon>Peronosporales</taxon>
        <taxon>Peronosporaceae</taxon>
        <taxon>Phytophthora</taxon>
    </lineage>
</organism>
<evidence type="ECO:0000313" key="4">
    <source>
        <dbReference type="Proteomes" id="UP000602510"/>
    </source>
</evidence>
<comment type="caution">
    <text evidence="2">The sequence shown here is derived from an EMBL/GenBank/DDBJ whole genome shotgun (WGS) entry which is preliminary data.</text>
</comment>
<feature type="chain" id="PRO_5036239838" description="Secreted RxLR effector peptide protein" evidence="1">
    <location>
        <begin position="16"/>
        <end position="97"/>
    </location>
</feature>
<evidence type="ECO:0000313" key="2">
    <source>
        <dbReference type="EMBL" id="KAF4046751.1"/>
    </source>
</evidence>
<evidence type="ECO:0000256" key="1">
    <source>
        <dbReference type="SAM" id="SignalP"/>
    </source>
</evidence>
<dbReference type="AlphaFoldDB" id="A0A833TU15"/>
<sequence>MALGLLSAVVAGVEALEIPAVLVVRAAVLDATAVDAVSLETGSGNDMRKFAILATNRLYPIRISDAAFSRLLNGVVEMDDYFRQRPDAAGNPDLSPL</sequence>
<dbReference type="Proteomes" id="UP000602510">
    <property type="component" value="Unassembled WGS sequence"/>
</dbReference>
<dbReference type="EMBL" id="JAACNO010000591">
    <property type="protein sequence ID" value="KAF4146583.1"/>
    <property type="molecule type" value="Genomic_DNA"/>
</dbReference>
<evidence type="ECO:0008006" key="5">
    <source>
        <dbReference type="Google" id="ProtNLM"/>
    </source>
</evidence>